<evidence type="ECO:0000313" key="3">
    <source>
        <dbReference type="EMBL" id="MBB3020783.1"/>
    </source>
</evidence>
<dbReference type="EMBL" id="JACHWB010000006">
    <property type="protein sequence ID" value="MBB3020783.1"/>
    <property type="molecule type" value="Genomic_DNA"/>
</dbReference>
<organism evidence="3 4">
    <name type="scientific">Microvirga lupini</name>
    <dbReference type="NCBI Taxonomy" id="420324"/>
    <lineage>
        <taxon>Bacteria</taxon>
        <taxon>Pseudomonadati</taxon>
        <taxon>Pseudomonadota</taxon>
        <taxon>Alphaproteobacteria</taxon>
        <taxon>Hyphomicrobiales</taxon>
        <taxon>Methylobacteriaceae</taxon>
        <taxon>Microvirga</taxon>
    </lineage>
</organism>
<sequence length="142" mass="16691">MNPELRPATPADAEACGRIIFDAFRGIADQHGFPWDFPSVVITIEYAIREADVVAFLAVMEERRRIRRRDGARHWTLLRDLENPEIWIERYHNPTWLDYVRHNQRMVLFRKNGEHFLYEAGGSPCPRHALRKSFGMRLFGSP</sequence>
<dbReference type="InterPro" id="IPR010290">
    <property type="entry name" value="TM_effector"/>
</dbReference>
<dbReference type="AlphaFoldDB" id="A0A7W4YZ83"/>
<keyword evidence="1" id="KW-0813">Transport</keyword>
<keyword evidence="4" id="KW-1185">Reference proteome</keyword>
<comment type="caution">
    <text evidence="3">The sequence shown here is derived from an EMBL/GenBank/DDBJ whole genome shotgun (WGS) entry which is preliminary data.</text>
</comment>
<protein>
    <submittedName>
        <fullName evidence="3">Uncharacterized protein</fullName>
    </submittedName>
</protein>
<keyword evidence="2" id="KW-1003">Cell membrane</keyword>
<dbReference type="Proteomes" id="UP000532010">
    <property type="component" value="Unassembled WGS sequence"/>
</dbReference>
<keyword evidence="2" id="KW-0472">Membrane</keyword>
<accession>A0A7W4YZ83</accession>
<name>A0A7W4YZ83_9HYPH</name>
<reference evidence="3 4" key="1">
    <citation type="submission" date="2020-08" db="EMBL/GenBank/DDBJ databases">
        <title>The Agave Microbiome: Exploring the role of microbial communities in plant adaptations to desert environments.</title>
        <authorList>
            <person name="Partida-Martinez L.P."/>
        </authorList>
    </citation>
    <scope>NUCLEOTIDE SEQUENCE [LARGE SCALE GENOMIC DNA]</scope>
    <source>
        <strain evidence="3 4">AT3.9</strain>
    </source>
</reference>
<evidence type="ECO:0000313" key="4">
    <source>
        <dbReference type="Proteomes" id="UP000532010"/>
    </source>
</evidence>
<gene>
    <name evidence="3" type="ORF">FHR70_003871</name>
</gene>
<evidence type="ECO:0000256" key="1">
    <source>
        <dbReference type="ARBA" id="ARBA00022448"/>
    </source>
</evidence>
<proteinExistence type="predicted"/>
<dbReference type="Pfam" id="PF05977">
    <property type="entry name" value="MFS_3"/>
    <property type="match status" value="1"/>
</dbReference>
<evidence type="ECO:0000256" key="2">
    <source>
        <dbReference type="ARBA" id="ARBA00022475"/>
    </source>
</evidence>